<keyword evidence="4" id="KW-0472">Membrane</keyword>
<feature type="repeat" description="PPR" evidence="2">
    <location>
        <begin position="247"/>
        <end position="281"/>
    </location>
</feature>
<gene>
    <name evidence="6" type="ORF">Sangu_1294100</name>
</gene>
<dbReference type="Pfam" id="PF01535">
    <property type="entry name" value="PPR"/>
    <property type="match status" value="1"/>
</dbReference>
<dbReference type="Pfam" id="PF17177">
    <property type="entry name" value="PPR_long"/>
    <property type="match status" value="1"/>
</dbReference>
<feature type="compositionally biased region" description="Polar residues" evidence="3">
    <location>
        <begin position="913"/>
        <end position="923"/>
    </location>
</feature>
<dbReference type="NCBIfam" id="TIGR00756">
    <property type="entry name" value="PPR"/>
    <property type="match status" value="4"/>
</dbReference>
<feature type="transmembrane region" description="Helical" evidence="4">
    <location>
        <begin position="445"/>
        <end position="461"/>
    </location>
</feature>
<dbReference type="SUPFAM" id="SSF48452">
    <property type="entry name" value="TPR-like"/>
    <property type="match status" value="1"/>
</dbReference>
<feature type="domain" description="PROP1-like PPR" evidence="5">
    <location>
        <begin position="152"/>
        <end position="305"/>
    </location>
</feature>
<dbReference type="PROSITE" id="PS51375">
    <property type="entry name" value="PPR"/>
    <property type="match status" value="6"/>
</dbReference>
<dbReference type="PANTHER" id="PTHR31133:SF3">
    <property type="entry name" value="TRANSMEMBRANE PROTEIN"/>
    <property type="match status" value="1"/>
</dbReference>
<feature type="repeat" description="PPR" evidence="2">
    <location>
        <begin position="142"/>
        <end position="176"/>
    </location>
</feature>
<feature type="transmembrane region" description="Helical" evidence="4">
    <location>
        <begin position="551"/>
        <end position="577"/>
    </location>
</feature>
<dbReference type="EMBL" id="JACGWK010000007">
    <property type="protein sequence ID" value="KAL0344067.1"/>
    <property type="molecule type" value="Genomic_DNA"/>
</dbReference>
<feature type="transmembrane region" description="Helical" evidence="4">
    <location>
        <begin position="400"/>
        <end position="425"/>
    </location>
</feature>
<feature type="repeat" description="PPR" evidence="2">
    <location>
        <begin position="282"/>
        <end position="316"/>
    </location>
</feature>
<dbReference type="InterPro" id="IPR002885">
    <property type="entry name" value="PPR_rpt"/>
</dbReference>
<feature type="transmembrane region" description="Helical" evidence="4">
    <location>
        <begin position="468"/>
        <end position="489"/>
    </location>
</feature>
<feature type="region of interest" description="Disordered" evidence="3">
    <location>
        <begin position="684"/>
        <end position="707"/>
    </location>
</feature>
<feature type="compositionally biased region" description="Low complexity" evidence="3">
    <location>
        <begin position="694"/>
        <end position="704"/>
    </location>
</feature>
<reference evidence="6" key="2">
    <citation type="journal article" date="2024" name="Plant">
        <title>Genomic evolution and insights into agronomic trait innovations of Sesamum species.</title>
        <authorList>
            <person name="Miao H."/>
            <person name="Wang L."/>
            <person name="Qu L."/>
            <person name="Liu H."/>
            <person name="Sun Y."/>
            <person name="Le M."/>
            <person name="Wang Q."/>
            <person name="Wei S."/>
            <person name="Zheng Y."/>
            <person name="Lin W."/>
            <person name="Duan Y."/>
            <person name="Cao H."/>
            <person name="Xiong S."/>
            <person name="Wang X."/>
            <person name="Wei L."/>
            <person name="Li C."/>
            <person name="Ma Q."/>
            <person name="Ju M."/>
            <person name="Zhao R."/>
            <person name="Li G."/>
            <person name="Mu C."/>
            <person name="Tian Q."/>
            <person name="Mei H."/>
            <person name="Zhang T."/>
            <person name="Gao T."/>
            <person name="Zhang H."/>
        </authorList>
    </citation>
    <scope>NUCLEOTIDE SEQUENCE</scope>
    <source>
        <strain evidence="6">G01</strain>
    </source>
</reference>
<feature type="transmembrane region" description="Helical" evidence="4">
    <location>
        <begin position="623"/>
        <end position="644"/>
    </location>
</feature>
<keyword evidence="1" id="KW-0677">Repeat</keyword>
<reference evidence="6" key="1">
    <citation type="submission" date="2020-06" db="EMBL/GenBank/DDBJ databases">
        <authorList>
            <person name="Li T."/>
            <person name="Hu X."/>
            <person name="Zhang T."/>
            <person name="Song X."/>
            <person name="Zhang H."/>
            <person name="Dai N."/>
            <person name="Sheng W."/>
            <person name="Hou X."/>
            <person name="Wei L."/>
        </authorList>
    </citation>
    <scope>NUCLEOTIDE SEQUENCE</scope>
    <source>
        <strain evidence="6">G01</strain>
        <tissue evidence="6">Leaf</tissue>
    </source>
</reference>
<proteinExistence type="predicted"/>
<dbReference type="InterPro" id="IPR033443">
    <property type="entry name" value="PROP1-like_PPR_dom"/>
</dbReference>
<feature type="repeat" description="PPR" evidence="2">
    <location>
        <begin position="177"/>
        <end position="211"/>
    </location>
</feature>
<evidence type="ECO:0000259" key="5">
    <source>
        <dbReference type="Pfam" id="PF17177"/>
    </source>
</evidence>
<feature type="repeat" description="PPR" evidence="2">
    <location>
        <begin position="212"/>
        <end position="246"/>
    </location>
</feature>
<protein>
    <submittedName>
        <fullName evidence="6">Membrane protein</fullName>
    </submittedName>
</protein>
<evidence type="ECO:0000313" key="6">
    <source>
        <dbReference type="EMBL" id="KAL0344067.1"/>
    </source>
</evidence>
<organism evidence="6">
    <name type="scientific">Sesamum angustifolium</name>
    <dbReference type="NCBI Taxonomy" id="2727405"/>
    <lineage>
        <taxon>Eukaryota</taxon>
        <taxon>Viridiplantae</taxon>
        <taxon>Streptophyta</taxon>
        <taxon>Embryophyta</taxon>
        <taxon>Tracheophyta</taxon>
        <taxon>Spermatophyta</taxon>
        <taxon>Magnoliopsida</taxon>
        <taxon>eudicotyledons</taxon>
        <taxon>Gunneridae</taxon>
        <taxon>Pentapetalae</taxon>
        <taxon>asterids</taxon>
        <taxon>lamiids</taxon>
        <taxon>Lamiales</taxon>
        <taxon>Pedaliaceae</taxon>
        <taxon>Sesamum</taxon>
    </lineage>
</organism>
<feature type="transmembrane region" description="Helical" evidence="4">
    <location>
        <begin position="598"/>
        <end position="617"/>
    </location>
</feature>
<feature type="region of interest" description="Disordered" evidence="3">
    <location>
        <begin position="903"/>
        <end position="960"/>
    </location>
</feature>
<name>A0AAW2NM37_9LAMI</name>
<dbReference type="InterPro" id="IPR011990">
    <property type="entry name" value="TPR-like_helical_dom_sf"/>
</dbReference>
<dbReference type="InterPro" id="IPR040229">
    <property type="entry name" value="At3g27390-like"/>
</dbReference>
<feature type="repeat" description="PPR" evidence="2">
    <location>
        <begin position="107"/>
        <end position="141"/>
    </location>
</feature>
<evidence type="ECO:0000256" key="2">
    <source>
        <dbReference type="PROSITE-ProRule" id="PRU00708"/>
    </source>
</evidence>
<dbReference type="AlphaFoldDB" id="A0AAW2NM37"/>
<feature type="compositionally biased region" description="Polar residues" evidence="3">
    <location>
        <begin position="933"/>
        <end position="942"/>
    </location>
</feature>
<feature type="compositionally biased region" description="Basic and acidic residues" evidence="3">
    <location>
        <begin position="946"/>
        <end position="960"/>
    </location>
</feature>
<comment type="caution">
    <text evidence="6">The sequence shown here is derived from an EMBL/GenBank/DDBJ whole genome shotgun (WGS) entry which is preliminary data.</text>
</comment>
<keyword evidence="4" id="KW-0812">Transmembrane</keyword>
<evidence type="ECO:0000256" key="1">
    <source>
        <dbReference type="ARBA" id="ARBA00022737"/>
    </source>
</evidence>
<keyword evidence="4" id="KW-1133">Transmembrane helix</keyword>
<dbReference type="PANTHER" id="PTHR31133">
    <property type="entry name" value="MEMBRANE PROTEIN"/>
    <property type="match status" value="1"/>
</dbReference>
<evidence type="ECO:0000256" key="4">
    <source>
        <dbReference type="SAM" id="Phobius"/>
    </source>
</evidence>
<dbReference type="Gene3D" id="1.25.40.10">
    <property type="entry name" value="Tetratricopeptide repeat domain"/>
    <property type="match status" value="3"/>
</dbReference>
<sequence length="960" mass="108035">MRRWLVTSESLSTEVLRLLKEMDKAGLQPGRAEHERLIWACTREDHYVVAKELYTRIREMDREISLSVCNHVIWLMGKAKKWWAALEIYEDLLDKGPEPNNMSYELIVSHFNILLTAARKKGIWRWGVRLLNKMEEKGLKPGSREWNSVLVACSKASETSAAIEIFKRMVEQGEKPTIISYGALLSALEKGKLYDEALQVWKHMMKVGVQPNLYAYTIMASIYAVLGKFDNVDSVIQEMVTVGIEPTVVTFNAIISSCARNNLGSVAYEWFQRMKLQNITPNEVSYEMLIEALANDGKPRLAYELHLRAQNEGLVLSTKAYDAVIQSSQTYGATIDISSLGPRPPERKKKVQIRKNLSEFCNLAGVPRRSKPFDRREIYTPQKEELHNFKRKIYPKIGRIASIIMFPVIFLIMTFAISVIILGLWPIHCFYTYYCILSTKQFGPALKLILSICIAAVLISWPPIGIACSLLCGAAYGLLAPIFATFQAVNEGRLTNSITAFAYDGTWSAVKGSFTIIRDFLDVCYHSYFSIMDDIRRQGPPEGKYYEIRLLYVPLALIAGILGSIVDLPVISVIALCKSPYMLFKGWHRLFHDCIGREGPFLETICVPFAGLAILLWPLAVVGAVLGSIVSSIFLGAYAAVIVYQESSFWFGLCYIIASLSIYDEYSNDVLDLPEGSCYPRPRYRKKAPSRTTSHSISFSRPSSFKNPPARMNSLNVPMLELKPLELADALFKECQRHGEVMALEGIITPKDIEDAKSKRDRGRVISVGLPAFCLLQTLLRSTKANSTGILLGDNVTEITSSNRPKDTFFDWFLNPLLIIKDQIKASNLSEAEEQYLGKLVLLSGDPARLKNSNIGPEPESELRRAELDALARRLQGITKSISRYPTFRRRFESSMKNILEELAKKNGGGEKSGSTEPQTVPRSKSMFAHIFSQKSFKSRTNGEGPDQKGETRDRDVEIA</sequence>
<evidence type="ECO:0000256" key="3">
    <source>
        <dbReference type="SAM" id="MobiDB-lite"/>
    </source>
</evidence>
<accession>A0AAW2NM37</accession>